<comment type="caution">
    <text evidence="1">The sequence shown here is derived from an EMBL/GenBank/DDBJ whole genome shotgun (WGS) entry which is preliminary data.</text>
</comment>
<gene>
    <name evidence="1" type="ORF">SLS59_009697</name>
</gene>
<sequence length="85" mass="9840">MDCEAAEAIEKWCSKWRLNEQIKKSQRKGDSCEVNDEVHKVDRWFSYVSDTEPDIVEREKQKPASIPLMTGLIAAVANKSRICWL</sequence>
<keyword evidence="2" id="KW-1185">Reference proteome</keyword>
<name>A0ABR3QJX4_9PLEO</name>
<evidence type="ECO:0000313" key="1">
    <source>
        <dbReference type="EMBL" id="KAL1592464.1"/>
    </source>
</evidence>
<proteinExistence type="predicted"/>
<dbReference type="EMBL" id="JAKIXB020000046">
    <property type="protein sequence ID" value="KAL1592464.1"/>
    <property type="molecule type" value="Genomic_DNA"/>
</dbReference>
<evidence type="ECO:0000313" key="2">
    <source>
        <dbReference type="Proteomes" id="UP001521222"/>
    </source>
</evidence>
<protein>
    <submittedName>
        <fullName evidence="1">Uncharacterized protein</fullName>
    </submittedName>
</protein>
<reference evidence="1 2" key="1">
    <citation type="submission" date="2024-02" db="EMBL/GenBank/DDBJ databases">
        <title>De novo assembly and annotation of 12 fungi associated with fruit tree decline syndrome in Ontario, Canada.</title>
        <authorList>
            <person name="Sulman M."/>
            <person name="Ellouze W."/>
            <person name="Ilyukhin E."/>
        </authorList>
    </citation>
    <scope>NUCLEOTIDE SEQUENCE [LARGE SCALE GENOMIC DNA]</scope>
    <source>
        <strain evidence="1 2">M97-236</strain>
    </source>
</reference>
<accession>A0ABR3QJX4</accession>
<dbReference type="Proteomes" id="UP001521222">
    <property type="component" value="Unassembled WGS sequence"/>
</dbReference>
<organism evidence="1 2">
    <name type="scientific">Nothophoma quercina</name>
    <dbReference type="NCBI Taxonomy" id="749835"/>
    <lineage>
        <taxon>Eukaryota</taxon>
        <taxon>Fungi</taxon>
        <taxon>Dikarya</taxon>
        <taxon>Ascomycota</taxon>
        <taxon>Pezizomycotina</taxon>
        <taxon>Dothideomycetes</taxon>
        <taxon>Pleosporomycetidae</taxon>
        <taxon>Pleosporales</taxon>
        <taxon>Pleosporineae</taxon>
        <taxon>Didymellaceae</taxon>
        <taxon>Nothophoma</taxon>
    </lineage>
</organism>